<reference evidence="2" key="1">
    <citation type="journal article" date="2020" name="Stud. Mycol.">
        <title>101 Dothideomycetes genomes: a test case for predicting lifestyles and emergence of pathogens.</title>
        <authorList>
            <person name="Haridas S."/>
            <person name="Albert R."/>
            <person name="Binder M."/>
            <person name="Bloem J."/>
            <person name="Labutti K."/>
            <person name="Salamov A."/>
            <person name="Andreopoulos B."/>
            <person name="Baker S."/>
            <person name="Barry K."/>
            <person name="Bills G."/>
            <person name="Bluhm B."/>
            <person name="Cannon C."/>
            <person name="Castanera R."/>
            <person name="Culley D."/>
            <person name="Daum C."/>
            <person name="Ezra D."/>
            <person name="Gonzalez J."/>
            <person name="Henrissat B."/>
            <person name="Kuo A."/>
            <person name="Liang C."/>
            <person name="Lipzen A."/>
            <person name="Lutzoni F."/>
            <person name="Magnuson J."/>
            <person name="Mondo S."/>
            <person name="Nolan M."/>
            <person name="Ohm R."/>
            <person name="Pangilinan J."/>
            <person name="Park H.-J."/>
            <person name="Ramirez L."/>
            <person name="Alfaro M."/>
            <person name="Sun H."/>
            <person name="Tritt A."/>
            <person name="Yoshinaga Y."/>
            <person name="Zwiers L.-H."/>
            <person name="Turgeon B."/>
            <person name="Goodwin S."/>
            <person name="Spatafora J."/>
            <person name="Crous P."/>
            <person name="Grigoriev I."/>
        </authorList>
    </citation>
    <scope>NUCLEOTIDE SEQUENCE</scope>
    <source>
        <strain evidence="2">ATCC 36951</strain>
    </source>
</reference>
<feature type="compositionally biased region" description="Polar residues" evidence="1">
    <location>
        <begin position="65"/>
        <end position="81"/>
    </location>
</feature>
<evidence type="ECO:0000313" key="2">
    <source>
        <dbReference type="EMBL" id="KAF2159549.1"/>
    </source>
</evidence>
<dbReference type="EMBL" id="ML993636">
    <property type="protein sequence ID" value="KAF2159549.1"/>
    <property type="molecule type" value="Genomic_DNA"/>
</dbReference>
<gene>
    <name evidence="2" type="ORF">M409DRAFT_60760</name>
</gene>
<accession>A0A6A6C155</accession>
<dbReference type="GeneID" id="54567840"/>
<name>A0A6A6C155_ZASCE</name>
<dbReference type="AlphaFoldDB" id="A0A6A6C155"/>
<proteinExistence type="predicted"/>
<evidence type="ECO:0000256" key="1">
    <source>
        <dbReference type="SAM" id="MobiDB-lite"/>
    </source>
</evidence>
<feature type="region of interest" description="Disordered" evidence="1">
    <location>
        <begin position="50"/>
        <end position="81"/>
    </location>
</feature>
<keyword evidence="3" id="KW-1185">Reference proteome</keyword>
<organism evidence="2 3">
    <name type="scientific">Zasmidium cellare ATCC 36951</name>
    <dbReference type="NCBI Taxonomy" id="1080233"/>
    <lineage>
        <taxon>Eukaryota</taxon>
        <taxon>Fungi</taxon>
        <taxon>Dikarya</taxon>
        <taxon>Ascomycota</taxon>
        <taxon>Pezizomycotina</taxon>
        <taxon>Dothideomycetes</taxon>
        <taxon>Dothideomycetidae</taxon>
        <taxon>Mycosphaerellales</taxon>
        <taxon>Mycosphaerellaceae</taxon>
        <taxon>Zasmidium</taxon>
    </lineage>
</organism>
<evidence type="ECO:0000313" key="3">
    <source>
        <dbReference type="Proteomes" id="UP000799537"/>
    </source>
</evidence>
<feature type="region of interest" description="Disordered" evidence="1">
    <location>
        <begin position="97"/>
        <end position="133"/>
    </location>
</feature>
<dbReference type="Proteomes" id="UP000799537">
    <property type="component" value="Unassembled WGS sequence"/>
</dbReference>
<protein>
    <submittedName>
        <fullName evidence="2">Uncharacterized protein</fullName>
    </submittedName>
</protein>
<dbReference type="RefSeq" id="XP_033660438.1">
    <property type="nucleotide sequence ID" value="XM_033814568.1"/>
</dbReference>
<sequence>MALTRNMPVCLRPRQHNLHSDQSFCPTPDAMESALGAATSYLSTATFTCPTSSTAKRQARPSESPDITSTQSSRLHSTSARASQLDDLLINQIRIRPVVSSLHHPSPNARPSAERRPTNNQTGRSRPAPRIKL</sequence>